<dbReference type="PROSITE" id="PS00086">
    <property type="entry name" value="CYTOCHROME_P450"/>
    <property type="match status" value="1"/>
</dbReference>
<dbReference type="InterPro" id="IPR036396">
    <property type="entry name" value="Cyt_P450_sf"/>
</dbReference>
<evidence type="ECO:0000313" key="8">
    <source>
        <dbReference type="Proteomes" id="UP000794436"/>
    </source>
</evidence>
<dbReference type="GO" id="GO:0005506">
    <property type="term" value="F:iron ion binding"/>
    <property type="evidence" value="ECO:0007669"/>
    <property type="project" value="InterPro"/>
</dbReference>
<comment type="cofactor">
    <cofactor evidence="5">
        <name>heme</name>
        <dbReference type="ChEBI" id="CHEBI:30413"/>
    </cofactor>
</comment>
<dbReference type="PRINTS" id="PR00463">
    <property type="entry name" value="EP450I"/>
</dbReference>
<evidence type="ECO:0000256" key="6">
    <source>
        <dbReference type="RuleBase" id="RU000461"/>
    </source>
</evidence>
<evidence type="ECO:0008006" key="9">
    <source>
        <dbReference type="Google" id="ProtNLM"/>
    </source>
</evidence>
<proteinExistence type="inferred from homology"/>
<dbReference type="InterPro" id="IPR001128">
    <property type="entry name" value="Cyt_P450"/>
</dbReference>
<keyword evidence="6" id="KW-0503">Monooxygenase</keyword>
<keyword evidence="4 5" id="KW-0408">Iron</keyword>
<dbReference type="AlphaFoldDB" id="A0A8K1CFV4"/>
<dbReference type="SUPFAM" id="SSF48264">
    <property type="entry name" value="Cytochrome P450"/>
    <property type="match status" value="1"/>
</dbReference>
<dbReference type="InterPro" id="IPR017972">
    <property type="entry name" value="Cyt_P450_CS"/>
</dbReference>
<dbReference type="GO" id="GO:0006629">
    <property type="term" value="P:lipid metabolic process"/>
    <property type="evidence" value="ECO:0007669"/>
    <property type="project" value="UniProtKB-ARBA"/>
</dbReference>
<evidence type="ECO:0000256" key="3">
    <source>
        <dbReference type="ARBA" id="ARBA00023002"/>
    </source>
</evidence>
<dbReference type="OrthoDB" id="1470350at2759"/>
<accession>A0A8K1CFV4</accession>
<evidence type="ECO:0000256" key="4">
    <source>
        <dbReference type="ARBA" id="ARBA00023004"/>
    </source>
</evidence>
<dbReference type="EMBL" id="SPLM01000073">
    <property type="protein sequence ID" value="TMW62736.1"/>
    <property type="molecule type" value="Genomic_DNA"/>
</dbReference>
<keyword evidence="5 6" id="KW-0349">Heme</keyword>
<comment type="similarity">
    <text evidence="1 6">Belongs to the cytochrome P450 family.</text>
</comment>
<name>A0A8K1CFV4_PYTOL</name>
<protein>
    <recommendedName>
        <fullName evidence="9">Cytochrome P450</fullName>
    </recommendedName>
</protein>
<dbReference type="GO" id="GO:0020037">
    <property type="term" value="F:heme binding"/>
    <property type="evidence" value="ECO:0007669"/>
    <property type="project" value="InterPro"/>
</dbReference>
<evidence type="ECO:0000256" key="5">
    <source>
        <dbReference type="PIRSR" id="PIRSR602401-1"/>
    </source>
</evidence>
<evidence type="ECO:0000256" key="1">
    <source>
        <dbReference type="ARBA" id="ARBA00010617"/>
    </source>
</evidence>
<keyword evidence="3 6" id="KW-0560">Oxidoreductase</keyword>
<keyword evidence="2 5" id="KW-0479">Metal-binding</keyword>
<sequence>MDCLEAEKEHSFQFAFDRAQRNLRERFTRPQWFWTLQRALGVGADGELKRDIAVIDDLVLGIITKSLHERENNSNRQGAVNIISLFLDHVDQTTDEDKDEYNPRYLRDVVVTFVIAERDTTAQAMSWFFLELSRHPEVVKKIRSEIQKELPELYEGKIAAPSMERVQQLTYLEAALKESLRLHPSVPFTLKTAARDVVLSDGSFIHKGWDIGILGYSMGRMTYIWGPDAEEYKPERWIDPETGKIIPISAFKFFSFNAGPRMCLGKNLALMEMKIVAASILSRFDIHVENERDVTYELSITLPMRGKMQVGVSQAADTLSPQAY</sequence>
<evidence type="ECO:0000313" key="7">
    <source>
        <dbReference type="EMBL" id="TMW62736.1"/>
    </source>
</evidence>
<comment type="caution">
    <text evidence="7">The sequence shown here is derived from an EMBL/GenBank/DDBJ whole genome shotgun (WGS) entry which is preliminary data.</text>
</comment>
<dbReference type="Proteomes" id="UP000794436">
    <property type="component" value="Unassembled WGS sequence"/>
</dbReference>
<gene>
    <name evidence="7" type="ORF">Poli38472_005354</name>
</gene>
<feature type="binding site" description="axial binding residue" evidence="5">
    <location>
        <position position="263"/>
    </location>
    <ligand>
        <name>heme</name>
        <dbReference type="ChEBI" id="CHEBI:30413"/>
    </ligand>
    <ligandPart>
        <name>Fe</name>
        <dbReference type="ChEBI" id="CHEBI:18248"/>
    </ligandPart>
</feature>
<dbReference type="GO" id="GO:0016705">
    <property type="term" value="F:oxidoreductase activity, acting on paired donors, with incorporation or reduction of molecular oxygen"/>
    <property type="evidence" value="ECO:0007669"/>
    <property type="project" value="InterPro"/>
</dbReference>
<dbReference type="PANTHER" id="PTHR24296">
    <property type="entry name" value="CYTOCHROME P450"/>
    <property type="match status" value="1"/>
</dbReference>
<reference evidence="7" key="1">
    <citation type="submission" date="2019-03" db="EMBL/GenBank/DDBJ databases">
        <title>Long read genome sequence of the mycoparasitic Pythium oligandrum ATCC 38472 isolated from sugarbeet rhizosphere.</title>
        <authorList>
            <person name="Gaulin E."/>
        </authorList>
    </citation>
    <scope>NUCLEOTIDE SEQUENCE</scope>
    <source>
        <strain evidence="7">ATCC 38472_TT</strain>
    </source>
</reference>
<keyword evidence="8" id="KW-1185">Reference proteome</keyword>
<dbReference type="Gene3D" id="1.10.630.10">
    <property type="entry name" value="Cytochrome P450"/>
    <property type="match status" value="1"/>
</dbReference>
<dbReference type="InterPro" id="IPR002401">
    <property type="entry name" value="Cyt_P450_E_grp-I"/>
</dbReference>
<dbReference type="Pfam" id="PF00067">
    <property type="entry name" value="p450"/>
    <property type="match status" value="1"/>
</dbReference>
<organism evidence="7 8">
    <name type="scientific">Pythium oligandrum</name>
    <name type="common">Mycoparasitic fungus</name>
    <dbReference type="NCBI Taxonomy" id="41045"/>
    <lineage>
        <taxon>Eukaryota</taxon>
        <taxon>Sar</taxon>
        <taxon>Stramenopiles</taxon>
        <taxon>Oomycota</taxon>
        <taxon>Peronosporomycetes</taxon>
        <taxon>Pythiales</taxon>
        <taxon>Pythiaceae</taxon>
        <taxon>Pythium</taxon>
    </lineage>
</organism>
<dbReference type="PRINTS" id="PR00385">
    <property type="entry name" value="P450"/>
</dbReference>
<evidence type="ECO:0000256" key="2">
    <source>
        <dbReference type="ARBA" id="ARBA00022723"/>
    </source>
</evidence>
<dbReference type="GO" id="GO:0004497">
    <property type="term" value="F:monooxygenase activity"/>
    <property type="evidence" value="ECO:0007669"/>
    <property type="project" value="UniProtKB-KW"/>
</dbReference>